<dbReference type="InterPro" id="IPR036097">
    <property type="entry name" value="HisK_dim/P_sf"/>
</dbReference>
<feature type="domain" description="Response regulatory" evidence="14">
    <location>
        <begin position="5"/>
        <end position="122"/>
    </location>
</feature>
<dbReference type="Proteomes" id="UP000582837">
    <property type="component" value="Unassembled WGS sequence"/>
</dbReference>
<dbReference type="InterPro" id="IPR005467">
    <property type="entry name" value="His_kinase_dom"/>
</dbReference>
<dbReference type="Gene3D" id="3.40.50.2300">
    <property type="match status" value="1"/>
</dbReference>
<keyword evidence="7" id="KW-0547">Nucleotide-binding</keyword>
<dbReference type="InterPro" id="IPR001789">
    <property type="entry name" value="Sig_transdc_resp-reg_receiver"/>
</dbReference>
<comment type="subcellular location">
    <subcellularLocation>
        <location evidence="2">Cell membrane</location>
    </subcellularLocation>
</comment>
<proteinExistence type="predicted"/>
<gene>
    <name evidence="15" type="ORF">HNQ61_002438</name>
</gene>
<dbReference type="EMBL" id="JACHIA010000006">
    <property type="protein sequence ID" value="MBB6070816.1"/>
    <property type="molecule type" value="Genomic_DNA"/>
</dbReference>
<dbReference type="InterPro" id="IPR004358">
    <property type="entry name" value="Sig_transdc_His_kin-like_C"/>
</dbReference>
<dbReference type="GO" id="GO:0005886">
    <property type="term" value="C:plasma membrane"/>
    <property type="evidence" value="ECO:0007669"/>
    <property type="project" value="UniProtKB-SubCell"/>
</dbReference>
<dbReference type="PROSITE" id="PS50109">
    <property type="entry name" value="HIS_KIN"/>
    <property type="match status" value="1"/>
</dbReference>
<dbReference type="Gene3D" id="1.10.287.130">
    <property type="match status" value="1"/>
</dbReference>
<dbReference type="SMART" id="SM00387">
    <property type="entry name" value="HATPase_c"/>
    <property type="match status" value="1"/>
</dbReference>
<dbReference type="EC" id="2.7.13.3" evidence="3"/>
<keyword evidence="5 12" id="KW-0597">Phosphoprotein</keyword>
<keyword evidence="4" id="KW-1003">Cell membrane</keyword>
<dbReference type="Gene3D" id="3.30.565.10">
    <property type="entry name" value="Histidine kinase-like ATPase, C-terminal domain"/>
    <property type="match status" value="1"/>
</dbReference>
<feature type="modified residue" description="4-aspartylphosphate" evidence="12">
    <location>
        <position position="57"/>
    </location>
</feature>
<evidence type="ECO:0000256" key="6">
    <source>
        <dbReference type="ARBA" id="ARBA00022679"/>
    </source>
</evidence>
<sequence>MSAVRILLVEDNPGDARLLRESLREAHSLDFALSHAETLAAGLRALEGGATDVVLLDLSLPDAHGIETVERMLAAAPALPIIVLSGLADETVAVHAVQAGAQDYLVKGSVDGATLARAIRYAMQRKRLEGERALLLRNEQEARAAAEAAVRARDEVLRIVAHDIGNSLSAVKIHAMVLERTLSADPAQDEARKRTQAIRHLTGQMDRLRQDLLDVAAIEAGRLSFEPDEVALEEVVRDVAEAVSETAAEKGLALEIAIPPELAPLWVDRERLHQVLFNLMGNAAKFTPAGGRITVSAAEEGEMVRVSVADTGPGIPAEHLAQVFDRFWQARSTRRAGAGLGLAIARGIVQAHGGEMEVRSEPGAGAVFSFTIPRA</sequence>
<dbReference type="FunFam" id="3.30.565.10:FF:000023">
    <property type="entry name" value="PAS domain-containing sensor histidine kinase"/>
    <property type="match status" value="1"/>
</dbReference>
<accession>A0A841GYK4</accession>
<reference evidence="15 16" key="1">
    <citation type="submission" date="2020-08" db="EMBL/GenBank/DDBJ databases">
        <title>Genomic Encyclopedia of Type Strains, Phase IV (KMG-IV): sequencing the most valuable type-strain genomes for metagenomic binning, comparative biology and taxonomic classification.</title>
        <authorList>
            <person name="Goeker M."/>
        </authorList>
    </citation>
    <scope>NUCLEOTIDE SEQUENCE [LARGE SCALE GENOMIC DNA]</scope>
    <source>
        <strain evidence="15 16">DSM 29007</strain>
    </source>
</reference>
<dbReference type="GO" id="GO:0000155">
    <property type="term" value="F:phosphorelay sensor kinase activity"/>
    <property type="evidence" value="ECO:0007669"/>
    <property type="project" value="InterPro"/>
</dbReference>
<dbReference type="SUPFAM" id="SSF47384">
    <property type="entry name" value="Homodimeric domain of signal transducing histidine kinase"/>
    <property type="match status" value="1"/>
</dbReference>
<keyword evidence="16" id="KW-1185">Reference proteome</keyword>
<evidence type="ECO:0000256" key="11">
    <source>
        <dbReference type="ARBA" id="ARBA00023136"/>
    </source>
</evidence>
<dbReference type="PROSITE" id="PS50110">
    <property type="entry name" value="RESPONSE_REGULATORY"/>
    <property type="match status" value="1"/>
</dbReference>
<dbReference type="PANTHER" id="PTHR43047">
    <property type="entry name" value="TWO-COMPONENT HISTIDINE PROTEIN KINASE"/>
    <property type="match status" value="1"/>
</dbReference>
<comment type="catalytic activity">
    <reaction evidence="1">
        <text>ATP + protein L-histidine = ADP + protein N-phospho-L-histidine.</text>
        <dbReference type="EC" id="2.7.13.3"/>
    </reaction>
</comment>
<evidence type="ECO:0000256" key="12">
    <source>
        <dbReference type="PROSITE-ProRule" id="PRU00169"/>
    </source>
</evidence>
<keyword evidence="9" id="KW-0067">ATP-binding</keyword>
<dbReference type="CDD" id="cd00082">
    <property type="entry name" value="HisKA"/>
    <property type="match status" value="1"/>
</dbReference>
<dbReference type="RefSeq" id="WP_170033145.1">
    <property type="nucleotide sequence ID" value="NZ_JABDTL010000001.1"/>
</dbReference>
<dbReference type="SUPFAM" id="SSF52172">
    <property type="entry name" value="CheY-like"/>
    <property type="match status" value="1"/>
</dbReference>
<dbReference type="InterPro" id="IPR011006">
    <property type="entry name" value="CheY-like_superfamily"/>
</dbReference>
<evidence type="ECO:0000256" key="4">
    <source>
        <dbReference type="ARBA" id="ARBA00022475"/>
    </source>
</evidence>
<keyword evidence="6" id="KW-0808">Transferase</keyword>
<evidence type="ECO:0000256" key="2">
    <source>
        <dbReference type="ARBA" id="ARBA00004236"/>
    </source>
</evidence>
<evidence type="ECO:0000256" key="9">
    <source>
        <dbReference type="ARBA" id="ARBA00022840"/>
    </source>
</evidence>
<keyword evidence="11" id="KW-0472">Membrane</keyword>
<dbReference type="CDD" id="cd16922">
    <property type="entry name" value="HATPase_EvgS-ArcB-TorS-like"/>
    <property type="match status" value="1"/>
</dbReference>
<evidence type="ECO:0000256" key="10">
    <source>
        <dbReference type="ARBA" id="ARBA00023012"/>
    </source>
</evidence>
<protein>
    <recommendedName>
        <fullName evidence="3">histidine kinase</fullName>
        <ecNumber evidence="3">2.7.13.3</ecNumber>
    </recommendedName>
</protein>
<comment type="caution">
    <text evidence="15">The sequence shown here is derived from an EMBL/GenBank/DDBJ whole genome shotgun (WGS) entry which is preliminary data.</text>
</comment>
<dbReference type="InterPro" id="IPR003661">
    <property type="entry name" value="HisK_dim/P_dom"/>
</dbReference>
<keyword evidence="8 15" id="KW-0418">Kinase</keyword>
<dbReference type="PRINTS" id="PR00344">
    <property type="entry name" value="BCTRLSENSOR"/>
</dbReference>
<organism evidence="15 16">
    <name type="scientific">Longimicrobium terrae</name>
    <dbReference type="NCBI Taxonomy" id="1639882"/>
    <lineage>
        <taxon>Bacteria</taxon>
        <taxon>Pseudomonadati</taxon>
        <taxon>Gemmatimonadota</taxon>
        <taxon>Longimicrobiia</taxon>
        <taxon>Longimicrobiales</taxon>
        <taxon>Longimicrobiaceae</taxon>
        <taxon>Longimicrobium</taxon>
    </lineage>
</organism>
<evidence type="ECO:0000256" key="5">
    <source>
        <dbReference type="ARBA" id="ARBA00022553"/>
    </source>
</evidence>
<evidence type="ECO:0000256" key="1">
    <source>
        <dbReference type="ARBA" id="ARBA00000085"/>
    </source>
</evidence>
<dbReference type="Pfam" id="PF00512">
    <property type="entry name" value="HisKA"/>
    <property type="match status" value="1"/>
</dbReference>
<name>A0A841GYK4_9BACT</name>
<evidence type="ECO:0000259" key="13">
    <source>
        <dbReference type="PROSITE" id="PS50109"/>
    </source>
</evidence>
<dbReference type="PANTHER" id="PTHR43047:SF72">
    <property type="entry name" value="OSMOSENSING HISTIDINE PROTEIN KINASE SLN1"/>
    <property type="match status" value="1"/>
</dbReference>
<evidence type="ECO:0000313" key="15">
    <source>
        <dbReference type="EMBL" id="MBB6070816.1"/>
    </source>
</evidence>
<dbReference type="InterPro" id="IPR036890">
    <property type="entry name" value="HATPase_C_sf"/>
</dbReference>
<dbReference type="InterPro" id="IPR003594">
    <property type="entry name" value="HATPase_dom"/>
</dbReference>
<keyword evidence="10" id="KW-0902">Two-component regulatory system</keyword>
<evidence type="ECO:0000259" key="14">
    <source>
        <dbReference type="PROSITE" id="PS50110"/>
    </source>
</evidence>
<dbReference type="AlphaFoldDB" id="A0A841GYK4"/>
<dbReference type="Pfam" id="PF00072">
    <property type="entry name" value="Response_reg"/>
    <property type="match status" value="1"/>
</dbReference>
<feature type="domain" description="Histidine kinase" evidence="13">
    <location>
        <begin position="159"/>
        <end position="375"/>
    </location>
</feature>
<dbReference type="CDD" id="cd00156">
    <property type="entry name" value="REC"/>
    <property type="match status" value="1"/>
</dbReference>
<dbReference type="SMART" id="SM00448">
    <property type="entry name" value="REC"/>
    <property type="match status" value="1"/>
</dbReference>
<evidence type="ECO:0000256" key="7">
    <source>
        <dbReference type="ARBA" id="ARBA00022741"/>
    </source>
</evidence>
<dbReference type="SUPFAM" id="SSF55874">
    <property type="entry name" value="ATPase domain of HSP90 chaperone/DNA topoisomerase II/histidine kinase"/>
    <property type="match status" value="1"/>
</dbReference>
<evidence type="ECO:0000256" key="8">
    <source>
        <dbReference type="ARBA" id="ARBA00022777"/>
    </source>
</evidence>
<dbReference type="GO" id="GO:0005524">
    <property type="term" value="F:ATP binding"/>
    <property type="evidence" value="ECO:0007669"/>
    <property type="project" value="UniProtKB-KW"/>
</dbReference>
<dbReference type="GO" id="GO:0009927">
    <property type="term" value="F:histidine phosphotransfer kinase activity"/>
    <property type="evidence" value="ECO:0007669"/>
    <property type="project" value="TreeGrafter"/>
</dbReference>
<dbReference type="Pfam" id="PF02518">
    <property type="entry name" value="HATPase_c"/>
    <property type="match status" value="1"/>
</dbReference>
<dbReference type="SMART" id="SM00388">
    <property type="entry name" value="HisKA"/>
    <property type="match status" value="1"/>
</dbReference>
<evidence type="ECO:0000313" key="16">
    <source>
        <dbReference type="Proteomes" id="UP000582837"/>
    </source>
</evidence>
<evidence type="ECO:0000256" key="3">
    <source>
        <dbReference type="ARBA" id="ARBA00012438"/>
    </source>
</evidence>